<feature type="repeat" description="WD" evidence="1">
    <location>
        <begin position="99"/>
        <end position="128"/>
    </location>
</feature>
<dbReference type="EMBL" id="GDHC01016049">
    <property type="protein sequence ID" value="JAQ02580.1"/>
    <property type="molecule type" value="Transcribed_RNA"/>
</dbReference>
<sequence length="240" mass="27338">MEKTKFESYFPNGDTIERRRQLIAQLLKKTIHEATSGKLLELLTFSLRYQYIKGLLPPDPTRLSIFYNQDVSYDEDSWPNKLSKIIRIGEGAKAESCMFSVDGKYMMTGSSDGFIEIWDPETTQLAMDIPYQQREQFLMHNDPVVSMVFSFDGELLASATSKGQIKIWQTFTGKRCWQFSTDKNSSITYIAFSLDATKLISGSIDGTSSVRPSEPPPPVLHSVYNTSQALFEYTVYLQEL</sequence>
<evidence type="ECO:0000313" key="6">
    <source>
        <dbReference type="EMBL" id="JAP96806.1"/>
    </source>
</evidence>
<reference evidence="6" key="3">
    <citation type="journal article" date="2016" name="Gigascience">
        <title>De novo construction of an expanded transcriptome assembly for the western tarnished plant bug, Lygus hesperus.</title>
        <authorList>
            <person name="Tassone E.E."/>
            <person name="Geib S.M."/>
            <person name="Hall B."/>
            <person name="Fabrick J.A."/>
            <person name="Brent C.S."/>
            <person name="Hull J.J."/>
        </authorList>
    </citation>
    <scope>NUCLEOTIDE SEQUENCE</scope>
</reference>
<organism evidence="3">
    <name type="scientific">Lygus hesperus</name>
    <name type="common">Western plant bug</name>
    <dbReference type="NCBI Taxonomy" id="30085"/>
    <lineage>
        <taxon>Eukaryota</taxon>
        <taxon>Metazoa</taxon>
        <taxon>Ecdysozoa</taxon>
        <taxon>Arthropoda</taxon>
        <taxon>Hexapoda</taxon>
        <taxon>Insecta</taxon>
        <taxon>Pterygota</taxon>
        <taxon>Neoptera</taxon>
        <taxon>Paraneoptera</taxon>
        <taxon>Hemiptera</taxon>
        <taxon>Heteroptera</taxon>
        <taxon>Panheteroptera</taxon>
        <taxon>Cimicomorpha</taxon>
        <taxon>Miridae</taxon>
        <taxon>Mirini</taxon>
        <taxon>Lygus</taxon>
    </lineage>
</organism>
<accession>A0A0A9XGI3</accession>
<evidence type="ECO:0000313" key="5">
    <source>
        <dbReference type="EMBL" id="JAG18768.1"/>
    </source>
</evidence>
<dbReference type="GO" id="GO:0000398">
    <property type="term" value="P:mRNA splicing, via spliceosome"/>
    <property type="evidence" value="ECO:0007669"/>
    <property type="project" value="InterPro"/>
</dbReference>
<dbReference type="SUPFAM" id="SSF50998">
    <property type="entry name" value="Quinoprotein alcohol dehydrogenase-like"/>
    <property type="match status" value="1"/>
</dbReference>
<dbReference type="AlphaFoldDB" id="A0A0A9XGI3"/>
<dbReference type="SMART" id="SM00320">
    <property type="entry name" value="WD40"/>
    <property type="match status" value="3"/>
</dbReference>
<evidence type="ECO:0000313" key="7">
    <source>
        <dbReference type="EMBL" id="JAQ02580.1"/>
    </source>
</evidence>
<dbReference type="EMBL" id="GBHO01024838">
    <property type="protein sequence ID" value="JAG18766.1"/>
    <property type="molecule type" value="Transcribed_RNA"/>
</dbReference>
<feature type="repeat" description="WD" evidence="1">
    <location>
        <begin position="137"/>
        <end position="169"/>
    </location>
</feature>
<proteinExistence type="predicted"/>
<name>A0A0A9XGI3_LYGHE</name>
<dbReference type="PROSITE" id="PS50294">
    <property type="entry name" value="WD_REPEATS_REGION"/>
    <property type="match status" value="1"/>
</dbReference>
<keyword evidence="1" id="KW-0853">WD repeat</keyword>
<dbReference type="Pfam" id="PF00400">
    <property type="entry name" value="WD40"/>
    <property type="match status" value="3"/>
</dbReference>
<evidence type="ECO:0000313" key="2">
    <source>
        <dbReference type="EMBL" id="JAG18765.1"/>
    </source>
</evidence>
<dbReference type="InterPro" id="IPR011047">
    <property type="entry name" value="Quinoprotein_ADH-like_sf"/>
</dbReference>
<dbReference type="EMBL" id="GBHO01024839">
    <property type="protein sequence ID" value="JAG18765.1"/>
    <property type="molecule type" value="Transcribed_RNA"/>
</dbReference>
<gene>
    <name evidence="3" type="primary">SMU1_3</name>
    <name evidence="2" type="synonym">SMU1_0</name>
    <name evidence="7" type="synonym">SMU1_1</name>
    <name evidence="5" type="synonym">SMU1_2</name>
    <name evidence="4" type="synonym">SMU1_4</name>
    <name evidence="2" type="ORF">CM83_24367</name>
    <name evidence="3" type="ORF">CM83_24375</name>
    <name evidence="4" type="ORF">CM83_24384</name>
    <name evidence="5" type="ORF">CM83_24392</name>
    <name evidence="7" type="ORF">g.20561</name>
    <name evidence="6" type="ORF">g.20573</name>
</gene>
<reference evidence="3" key="1">
    <citation type="journal article" date="2014" name="PLoS ONE">
        <title>Transcriptome-Based Identification of ABC Transporters in the Western Tarnished Plant Bug Lygus hesperus.</title>
        <authorList>
            <person name="Hull J.J."/>
            <person name="Chaney K."/>
            <person name="Geib S.M."/>
            <person name="Fabrick J.A."/>
            <person name="Brent C.S."/>
            <person name="Walsh D."/>
            <person name="Lavine L.C."/>
        </authorList>
    </citation>
    <scope>NUCLEOTIDE SEQUENCE</scope>
</reference>
<dbReference type="EMBL" id="GBHO01024837">
    <property type="protein sequence ID" value="JAG18767.1"/>
    <property type="molecule type" value="Transcribed_RNA"/>
</dbReference>
<evidence type="ECO:0000256" key="1">
    <source>
        <dbReference type="PROSITE-ProRule" id="PRU00221"/>
    </source>
</evidence>
<protein>
    <submittedName>
        <fullName evidence="3">WD40 repeat-containing protein SMU1</fullName>
    </submittedName>
</protein>
<dbReference type="EMBL" id="GBHO01024836">
    <property type="protein sequence ID" value="JAG18768.1"/>
    <property type="molecule type" value="Transcribed_RNA"/>
</dbReference>
<evidence type="ECO:0000313" key="4">
    <source>
        <dbReference type="EMBL" id="JAG18767.1"/>
    </source>
</evidence>
<dbReference type="InterPro" id="IPR045184">
    <property type="entry name" value="SMU1"/>
</dbReference>
<dbReference type="PROSITE" id="PS50082">
    <property type="entry name" value="WD_REPEATS_2"/>
    <property type="match status" value="2"/>
</dbReference>
<dbReference type="EMBL" id="GDHC01021822">
    <property type="protein sequence ID" value="JAP96806.1"/>
    <property type="molecule type" value="Transcribed_RNA"/>
</dbReference>
<dbReference type="InterPro" id="IPR001680">
    <property type="entry name" value="WD40_rpt"/>
</dbReference>
<dbReference type="Gene3D" id="2.130.10.10">
    <property type="entry name" value="YVTN repeat-like/Quinoprotein amine dehydrogenase"/>
    <property type="match status" value="1"/>
</dbReference>
<reference evidence="3" key="2">
    <citation type="submission" date="2014-07" db="EMBL/GenBank/DDBJ databases">
        <authorList>
            <person name="Hull J."/>
        </authorList>
    </citation>
    <scope>NUCLEOTIDE SEQUENCE</scope>
</reference>
<evidence type="ECO:0000313" key="3">
    <source>
        <dbReference type="EMBL" id="JAG18766.1"/>
    </source>
</evidence>
<dbReference type="InterPro" id="IPR015943">
    <property type="entry name" value="WD40/YVTN_repeat-like_dom_sf"/>
</dbReference>
<dbReference type="PANTHER" id="PTHR22848">
    <property type="entry name" value="WD40 REPEAT PROTEIN"/>
    <property type="match status" value="1"/>
</dbReference>